<dbReference type="EMBL" id="JANAKD010000143">
    <property type="protein sequence ID" value="KAJ3497028.1"/>
    <property type="molecule type" value="Genomic_DNA"/>
</dbReference>
<sequence length="160" mass="17210">MSPKSSSSEAASAAATYYLVPNLRAIDSSAREVDLSAHSWVRPIVIEDEDLTFEASRSARCTRRSADAKARAAAASPATVAMRISMRRSDVGANVSADTTARPRLTITNELYSSSSPLAPSCVHTPPPSPHLSRYPIDRCFASAYPHRAAMHHHPNLPPS</sequence>
<keyword evidence="2" id="KW-1185">Reference proteome</keyword>
<accession>A0ACC1R1L9</accession>
<evidence type="ECO:0000313" key="2">
    <source>
        <dbReference type="Proteomes" id="UP001148737"/>
    </source>
</evidence>
<name>A0ACC1R1L9_9HYPO</name>
<protein>
    <submittedName>
        <fullName evidence="1">Uncharacterized protein</fullName>
    </submittedName>
</protein>
<evidence type="ECO:0000313" key="1">
    <source>
        <dbReference type="EMBL" id="KAJ3497028.1"/>
    </source>
</evidence>
<reference evidence="1" key="1">
    <citation type="submission" date="2022-07" db="EMBL/GenBank/DDBJ databases">
        <title>Genome Sequence of Lecanicillium saksenae.</title>
        <authorList>
            <person name="Buettner E."/>
        </authorList>
    </citation>
    <scope>NUCLEOTIDE SEQUENCE</scope>
    <source>
        <strain evidence="1">VT-O1</strain>
    </source>
</reference>
<organism evidence="1 2">
    <name type="scientific">Lecanicillium saksenae</name>
    <dbReference type="NCBI Taxonomy" id="468837"/>
    <lineage>
        <taxon>Eukaryota</taxon>
        <taxon>Fungi</taxon>
        <taxon>Dikarya</taxon>
        <taxon>Ascomycota</taxon>
        <taxon>Pezizomycotina</taxon>
        <taxon>Sordariomycetes</taxon>
        <taxon>Hypocreomycetidae</taxon>
        <taxon>Hypocreales</taxon>
        <taxon>Cordycipitaceae</taxon>
        <taxon>Lecanicillium</taxon>
    </lineage>
</organism>
<proteinExistence type="predicted"/>
<comment type="caution">
    <text evidence="1">The sequence shown here is derived from an EMBL/GenBank/DDBJ whole genome shotgun (WGS) entry which is preliminary data.</text>
</comment>
<dbReference type="Proteomes" id="UP001148737">
    <property type="component" value="Unassembled WGS sequence"/>
</dbReference>
<gene>
    <name evidence="1" type="ORF">NLG97_g2213</name>
</gene>